<proteinExistence type="predicted"/>
<dbReference type="Pfam" id="PF14534">
    <property type="entry name" value="DUF4440"/>
    <property type="match status" value="1"/>
</dbReference>
<accession>A0ABU8H9W8</accession>
<gene>
    <name evidence="2" type="ORF">WAK64_02870</name>
</gene>
<dbReference type="InterPro" id="IPR027843">
    <property type="entry name" value="DUF4440"/>
</dbReference>
<comment type="caution">
    <text evidence="2">The sequence shown here is derived from an EMBL/GenBank/DDBJ whole genome shotgun (WGS) entry which is preliminary data.</text>
</comment>
<organism evidence="2 3">
    <name type="scientific">Bacillus spongiae</name>
    <dbReference type="NCBI Taxonomy" id="2683610"/>
    <lineage>
        <taxon>Bacteria</taxon>
        <taxon>Bacillati</taxon>
        <taxon>Bacillota</taxon>
        <taxon>Bacilli</taxon>
        <taxon>Bacillales</taxon>
        <taxon>Bacillaceae</taxon>
        <taxon>Bacillus</taxon>
    </lineage>
</organism>
<name>A0ABU8H9W8_9BACI</name>
<dbReference type="RefSeq" id="WP_336585437.1">
    <property type="nucleotide sequence ID" value="NZ_JBBAXC010000002.1"/>
</dbReference>
<dbReference type="Proteomes" id="UP001312865">
    <property type="component" value="Unassembled WGS sequence"/>
</dbReference>
<dbReference type="InterPro" id="IPR032710">
    <property type="entry name" value="NTF2-like_dom_sf"/>
</dbReference>
<keyword evidence="3" id="KW-1185">Reference proteome</keyword>
<evidence type="ECO:0000313" key="3">
    <source>
        <dbReference type="Proteomes" id="UP001312865"/>
    </source>
</evidence>
<sequence>MDDITTLRNHLLELEQELLQPNTRTTPAKLDSLLADNFFEFGSSGNIWYKQDSAGGEGLSVRDMTLSHFEIFPLAEDAVLATYRIQDKTRMVNTLRSSIWKLIDGKWQMFFHQGTITNS</sequence>
<dbReference type="EMBL" id="JBBAXC010000002">
    <property type="protein sequence ID" value="MEI5906011.1"/>
    <property type="molecule type" value="Genomic_DNA"/>
</dbReference>
<protein>
    <submittedName>
        <fullName evidence="2">DUF4440 domain-containing protein</fullName>
    </submittedName>
</protein>
<feature type="domain" description="DUF4440" evidence="1">
    <location>
        <begin position="11"/>
        <end position="109"/>
    </location>
</feature>
<dbReference type="Gene3D" id="3.10.450.50">
    <property type="match status" value="1"/>
</dbReference>
<reference evidence="2 3" key="1">
    <citation type="journal article" date="2018" name="J. Microbiol.">
        <title>Bacillus spongiae sp. nov., isolated from sponge of Jeju Island.</title>
        <authorList>
            <person name="Lee G.E."/>
            <person name="Im W.T."/>
            <person name="Park J.S."/>
        </authorList>
    </citation>
    <scope>NUCLEOTIDE SEQUENCE [LARGE SCALE GENOMIC DNA]</scope>
    <source>
        <strain evidence="2 3">135PIL107-10</strain>
    </source>
</reference>
<evidence type="ECO:0000313" key="2">
    <source>
        <dbReference type="EMBL" id="MEI5906011.1"/>
    </source>
</evidence>
<evidence type="ECO:0000259" key="1">
    <source>
        <dbReference type="Pfam" id="PF14534"/>
    </source>
</evidence>
<dbReference type="SUPFAM" id="SSF54427">
    <property type="entry name" value="NTF2-like"/>
    <property type="match status" value="1"/>
</dbReference>